<name>A0A653B768_ECTOL</name>
<dbReference type="AlphaFoldDB" id="A0A653B768"/>
<evidence type="ECO:0000313" key="1">
    <source>
        <dbReference type="EMBL" id="VDN64486.1"/>
    </source>
</evidence>
<sequence length="187" mass="20282">MIPATHKQRGATLLISLILLLIITVLAISSMREVTLEERIVGNLRDQQAAFNGAESALREGETRLAASIGPATTSANCAGQTVLCVRATPSSSIPYLDWSWWTTEANAIPYKGSTSNTTELNVASDPRWQTALLGFDLIDSSGRVEVTDPNLRSRGVGPYYYEVNASSQGRSSRTMTALQSVTVQRY</sequence>
<dbReference type="OrthoDB" id="6860311at2"/>
<dbReference type="InterPro" id="IPR025746">
    <property type="entry name" value="PilX_N_dom"/>
</dbReference>
<dbReference type="EMBL" id="LR130779">
    <property type="protein sequence ID" value="VDN64486.1"/>
    <property type="molecule type" value="Genomic_DNA"/>
</dbReference>
<reference evidence="1" key="1">
    <citation type="submission" date="2018-11" db="EMBL/GenBank/DDBJ databases">
        <authorList>
            <consortium name="Genoscope - CEA"/>
            <person name="William W."/>
        </authorList>
    </citation>
    <scope>NUCLEOTIDE SEQUENCE [LARGE SCALE GENOMIC DNA]</scope>
    <source>
        <strain evidence="1">T9AD</strain>
    </source>
</reference>
<accession>A0A653B768</accession>
<gene>
    <name evidence="1" type="primary">pilX</name>
    <name evidence="1" type="ORF">POT9AD_3511</name>
</gene>
<dbReference type="Pfam" id="PF14341">
    <property type="entry name" value="PilX_N"/>
    <property type="match status" value="1"/>
</dbReference>
<protein>
    <submittedName>
        <fullName evidence="1">Type 4 fimbrial biogenesis protein PilX</fullName>
    </submittedName>
</protein>
<proteinExistence type="predicted"/>
<organism evidence="1">
    <name type="scientific">Ectopseudomonas oleovorans</name>
    <name type="common">Pseudomonas oleovorans</name>
    <dbReference type="NCBI Taxonomy" id="301"/>
    <lineage>
        <taxon>Bacteria</taxon>
        <taxon>Pseudomonadati</taxon>
        <taxon>Pseudomonadota</taxon>
        <taxon>Gammaproteobacteria</taxon>
        <taxon>Pseudomonadales</taxon>
        <taxon>Pseudomonadaceae</taxon>
        <taxon>Ectopseudomonas</taxon>
    </lineage>
</organism>